<reference evidence="2" key="1">
    <citation type="journal article" date="2014" name="Proc. Natl. Acad. Sci. U.S.A.">
        <title>Extensive sampling of basidiomycete genomes demonstrates inadequacy of the white-rot/brown-rot paradigm for wood decay fungi.</title>
        <authorList>
            <person name="Riley R."/>
            <person name="Salamov A.A."/>
            <person name="Brown D.W."/>
            <person name="Nagy L.G."/>
            <person name="Floudas D."/>
            <person name="Held B.W."/>
            <person name="Levasseur A."/>
            <person name="Lombard V."/>
            <person name="Morin E."/>
            <person name="Otillar R."/>
            <person name="Lindquist E.A."/>
            <person name="Sun H."/>
            <person name="LaButti K.M."/>
            <person name="Schmutz J."/>
            <person name="Jabbour D."/>
            <person name="Luo H."/>
            <person name="Baker S.E."/>
            <person name="Pisabarro A.G."/>
            <person name="Walton J.D."/>
            <person name="Blanchette R.A."/>
            <person name="Henrissat B."/>
            <person name="Martin F."/>
            <person name="Cullen D."/>
            <person name="Hibbett D.S."/>
            <person name="Grigoriev I.V."/>
        </authorList>
    </citation>
    <scope>NUCLEOTIDE SEQUENCE [LARGE SCALE GENOMIC DNA]</scope>
    <source>
        <strain evidence="2">CBS 339.88</strain>
    </source>
</reference>
<evidence type="ECO:0000313" key="1">
    <source>
        <dbReference type="EMBL" id="KDR69111.1"/>
    </source>
</evidence>
<evidence type="ECO:0000313" key="2">
    <source>
        <dbReference type="Proteomes" id="UP000027222"/>
    </source>
</evidence>
<dbReference type="AlphaFoldDB" id="A0A067SDX6"/>
<dbReference type="HOGENOM" id="CLU_1875590_0_0_1"/>
<name>A0A067SDX6_GALM3</name>
<proteinExistence type="predicted"/>
<sequence length="136" mass="14685">MPPPASYTPTLEAFTNAPPPSRITAFFDALSPASCPRVKTLSFEVPPPTLRVECLIASLPKIGLLVTPPSTLLELLHLSDSDLAQCFPYLEKLTLTACPEPTDALALKAFLAARVARPSETATKRKRPPSRHLPSL</sequence>
<dbReference type="Proteomes" id="UP000027222">
    <property type="component" value="Unassembled WGS sequence"/>
</dbReference>
<keyword evidence="2" id="KW-1185">Reference proteome</keyword>
<organism evidence="1 2">
    <name type="scientific">Galerina marginata (strain CBS 339.88)</name>
    <dbReference type="NCBI Taxonomy" id="685588"/>
    <lineage>
        <taxon>Eukaryota</taxon>
        <taxon>Fungi</taxon>
        <taxon>Dikarya</taxon>
        <taxon>Basidiomycota</taxon>
        <taxon>Agaricomycotina</taxon>
        <taxon>Agaricomycetes</taxon>
        <taxon>Agaricomycetidae</taxon>
        <taxon>Agaricales</taxon>
        <taxon>Agaricineae</taxon>
        <taxon>Strophariaceae</taxon>
        <taxon>Galerina</taxon>
    </lineage>
</organism>
<dbReference type="EMBL" id="KL142404">
    <property type="protein sequence ID" value="KDR69111.1"/>
    <property type="molecule type" value="Genomic_DNA"/>
</dbReference>
<protein>
    <submittedName>
        <fullName evidence="1">Uncharacterized protein</fullName>
    </submittedName>
</protein>
<accession>A0A067SDX6</accession>
<gene>
    <name evidence="1" type="ORF">GALMADRAFT_145825</name>
</gene>